<reference evidence="1" key="1">
    <citation type="submission" date="2019-03" db="EMBL/GenBank/DDBJ databases">
        <title>WGS assembly of Setaria viridis.</title>
        <authorList>
            <person name="Huang P."/>
            <person name="Jenkins J."/>
            <person name="Grimwood J."/>
            <person name="Barry K."/>
            <person name="Healey A."/>
            <person name="Mamidi S."/>
            <person name="Sreedasyam A."/>
            <person name="Shu S."/>
            <person name="Feldman M."/>
            <person name="Wu J."/>
            <person name="Yu Y."/>
            <person name="Chen C."/>
            <person name="Johnson J."/>
            <person name="Rokhsar D."/>
            <person name="Baxter I."/>
            <person name="Schmutz J."/>
            <person name="Brutnell T."/>
            <person name="Kellogg E."/>
        </authorList>
    </citation>
    <scope>NUCLEOTIDE SEQUENCE [LARGE SCALE GENOMIC DNA]</scope>
</reference>
<gene>
    <name evidence="1" type="ORF">SEVIR_2G199250v2</name>
</gene>
<accession>A0A4V6DBF2</accession>
<dbReference type="AlphaFoldDB" id="A0A4V6DBF2"/>
<evidence type="ECO:0000313" key="1">
    <source>
        <dbReference type="EMBL" id="TKW32936.1"/>
    </source>
</evidence>
<name>A0A4V6DBF2_SETVI</name>
<dbReference type="Proteomes" id="UP000298652">
    <property type="component" value="Chromosome 2"/>
</dbReference>
<sequence length="57" mass="6320">MNPAACSRARDSRRTRSLEPVASMGITVLLAASVRYRTAPHRRRGHARGLETEAEET</sequence>
<dbReference type="Gramene" id="TKW32936">
    <property type="protein sequence ID" value="TKW32936"/>
    <property type="gene ID" value="SEVIR_2G199250v2"/>
</dbReference>
<keyword evidence="2" id="KW-1185">Reference proteome</keyword>
<dbReference type="EMBL" id="CM016553">
    <property type="protein sequence ID" value="TKW32936.1"/>
    <property type="molecule type" value="Genomic_DNA"/>
</dbReference>
<proteinExistence type="predicted"/>
<organism evidence="1 2">
    <name type="scientific">Setaria viridis</name>
    <name type="common">Green bristlegrass</name>
    <name type="synonym">Setaria italica subsp. viridis</name>
    <dbReference type="NCBI Taxonomy" id="4556"/>
    <lineage>
        <taxon>Eukaryota</taxon>
        <taxon>Viridiplantae</taxon>
        <taxon>Streptophyta</taxon>
        <taxon>Embryophyta</taxon>
        <taxon>Tracheophyta</taxon>
        <taxon>Spermatophyta</taxon>
        <taxon>Magnoliopsida</taxon>
        <taxon>Liliopsida</taxon>
        <taxon>Poales</taxon>
        <taxon>Poaceae</taxon>
        <taxon>PACMAD clade</taxon>
        <taxon>Panicoideae</taxon>
        <taxon>Panicodae</taxon>
        <taxon>Paniceae</taxon>
        <taxon>Cenchrinae</taxon>
        <taxon>Setaria</taxon>
    </lineage>
</organism>
<evidence type="ECO:0000313" key="2">
    <source>
        <dbReference type="Proteomes" id="UP000298652"/>
    </source>
</evidence>
<protein>
    <submittedName>
        <fullName evidence="1">Uncharacterized protein</fullName>
    </submittedName>
</protein>